<protein>
    <submittedName>
        <fullName evidence="2">Uncharacterized protein</fullName>
    </submittedName>
</protein>
<gene>
    <name evidence="2" type="ORF">EVAR_93846_1</name>
</gene>
<evidence type="ECO:0000313" key="3">
    <source>
        <dbReference type="Proteomes" id="UP000299102"/>
    </source>
</evidence>
<reference evidence="2 3" key="1">
    <citation type="journal article" date="2019" name="Commun. Biol.">
        <title>The bagworm genome reveals a unique fibroin gene that provides high tensile strength.</title>
        <authorList>
            <person name="Kono N."/>
            <person name="Nakamura H."/>
            <person name="Ohtoshi R."/>
            <person name="Tomita M."/>
            <person name="Numata K."/>
            <person name="Arakawa K."/>
        </authorList>
    </citation>
    <scope>NUCLEOTIDE SEQUENCE [LARGE SCALE GENOMIC DNA]</scope>
</reference>
<feature type="region of interest" description="Disordered" evidence="1">
    <location>
        <begin position="85"/>
        <end position="111"/>
    </location>
</feature>
<dbReference type="Proteomes" id="UP000299102">
    <property type="component" value="Unassembled WGS sequence"/>
</dbReference>
<evidence type="ECO:0000313" key="2">
    <source>
        <dbReference type="EMBL" id="GBP18443.1"/>
    </source>
</evidence>
<evidence type="ECO:0000256" key="1">
    <source>
        <dbReference type="SAM" id="MobiDB-lite"/>
    </source>
</evidence>
<accession>A0A4C1TWL5</accession>
<dbReference type="AlphaFoldDB" id="A0A4C1TWL5"/>
<proteinExistence type="predicted"/>
<keyword evidence="3" id="KW-1185">Reference proteome</keyword>
<sequence length="137" mass="15469">MKRFKDKDKVPQSQRIYGVYLRDAPGRAATRAPPNYVARIPFGSYKTEVILKQAHPIPSLWRKIAWRAVHASRVRTSDKAVGLGGNHRSIVNPTSTGLKERADRRCGGGGEELATPPKFTITFKFSEWTIFFKIDNL</sequence>
<name>A0A4C1TWL5_EUMVA</name>
<organism evidence="2 3">
    <name type="scientific">Eumeta variegata</name>
    <name type="common">Bagworm moth</name>
    <name type="synonym">Eumeta japonica</name>
    <dbReference type="NCBI Taxonomy" id="151549"/>
    <lineage>
        <taxon>Eukaryota</taxon>
        <taxon>Metazoa</taxon>
        <taxon>Ecdysozoa</taxon>
        <taxon>Arthropoda</taxon>
        <taxon>Hexapoda</taxon>
        <taxon>Insecta</taxon>
        <taxon>Pterygota</taxon>
        <taxon>Neoptera</taxon>
        <taxon>Endopterygota</taxon>
        <taxon>Lepidoptera</taxon>
        <taxon>Glossata</taxon>
        <taxon>Ditrysia</taxon>
        <taxon>Tineoidea</taxon>
        <taxon>Psychidae</taxon>
        <taxon>Oiketicinae</taxon>
        <taxon>Eumeta</taxon>
    </lineage>
</organism>
<comment type="caution">
    <text evidence="2">The sequence shown here is derived from an EMBL/GenBank/DDBJ whole genome shotgun (WGS) entry which is preliminary data.</text>
</comment>
<dbReference type="EMBL" id="BGZK01000097">
    <property type="protein sequence ID" value="GBP18443.1"/>
    <property type="molecule type" value="Genomic_DNA"/>
</dbReference>